<dbReference type="SMART" id="SM00173">
    <property type="entry name" value="RAS"/>
    <property type="match status" value="1"/>
</dbReference>
<reference evidence="5" key="2">
    <citation type="journal article" date="2015" name="Gigascience">
        <title>Reconstructing a comprehensive transcriptome assembly of a white-pupal translocated strain of the pest fruit fly Bactrocera cucurbitae.</title>
        <authorList>
            <person name="Sim S.B."/>
            <person name="Calla B."/>
            <person name="Hall B."/>
            <person name="DeRego T."/>
            <person name="Geib S.M."/>
        </authorList>
    </citation>
    <scope>NUCLEOTIDE SEQUENCE</scope>
</reference>
<dbReference type="PANTHER" id="PTHR45704">
    <property type="entry name" value="RAS-LIKE FAMILY MEMBER 11"/>
    <property type="match status" value="1"/>
</dbReference>
<dbReference type="InterPro" id="IPR001806">
    <property type="entry name" value="Small_GTPase"/>
</dbReference>
<dbReference type="GeneID" id="105216942"/>
<name>A0A0A1WME6_ZEUCU</name>
<dbReference type="SMART" id="SM00175">
    <property type="entry name" value="RAB"/>
    <property type="match status" value="1"/>
</dbReference>
<dbReference type="PRINTS" id="PR00449">
    <property type="entry name" value="RASTRNSFRMNG"/>
</dbReference>
<dbReference type="GO" id="GO:0003925">
    <property type="term" value="F:G protein activity"/>
    <property type="evidence" value="ECO:0007669"/>
    <property type="project" value="UniProtKB-EC"/>
</dbReference>
<dbReference type="EC" id="3.6.5.2" evidence="2"/>
<dbReference type="Gene3D" id="3.40.50.300">
    <property type="entry name" value="P-loop containing nucleotide triphosphate hydrolases"/>
    <property type="match status" value="1"/>
</dbReference>
<evidence type="ECO:0000256" key="3">
    <source>
        <dbReference type="ARBA" id="ARBA00022801"/>
    </source>
</evidence>
<dbReference type="EMBL" id="GBXI01014260">
    <property type="protein sequence ID" value="JAD00032.1"/>
    <property type="molecule type" value="Transcribed_RNA"/>
</dbReference>
<evidence type="ECO:0000313" key="5">
    <source>
        <dbReference type="EMBL" id="JAD00032.1"/>
    </source>
</evidence>
<dbReference type="PROSITE" id="PS51421">
    <property type="entry name" value="RAS"/>
    <property type="match status" value="1"/>
</dbReference>
<dbReference type="PROSITE" id="PS51419">
    <property type="entry name" value="RAB"/>
    <property type="match status" value="1"/>
</dbReference>
<dbReference type="OrthoDB" id="18798at2759"/>
<gene>
    <name evidence="5" type="primary">Rerg</name>
    <name evidence="5" type="ORF">g.9282</name>
</gene>
<proteinExistence type="inferred from homology"/>
<evidence type="ECO:0000256" key="1">
    <source>
        <dbReference type="ARBA" id="ARBA00008344"/>
    </source>
</evidence>
<dbReference type="GO" id="GO:0005525">
    <property type="term" value="F:GTP binding"/>
    <property type="evidence" value="ECO:0007669"/>
    <property type="project" value="InterPro"/>
</dbReference>
<evidence type="ECO:0000256" key="2">
    <source>
        <dbReference type="ARBA" id="ARBA00011984"/>
    </source>
</evidence>
<dbReference type="AlphaFoldDB" id="A0A0A1WME6"/>
<comment type="similarity">
    <text evidence="1">Belongs to the small GTPase superfamily. Ras family.</text>
</comment>
<reference evidence="5" key="1">
    <citation type="submission" date="2014-11" db="EMBL/GenBank/DDBJ databases">
        <authorList>
            <person name="Geib S."/>
        </authorList>
    </citation>
    <scope>NUCLEOTIDE SEQUENCE</scope>
</reference>
<dbReference type="Pfam" id="PF00071">
    <property type="entry name" value="Ras"/>
    <property type="match status" value="1"/>
</dbReference>
<keyword evidence="3" id="KW-0378">Hydrolase</keyword>
<accession>A0A0A1WME6</accession>
<sequence>MKFSYISAFGKRYRINECFFFGLRGSFKIIFPTMNTTSPKSSLAKLGIHTTKHKSLKVMVLGQSGVGKSAMVVRFITRRFIGEYDPNLEKIYTHNTTFDNELIQFDILDAAGQPNKEDCVSLDSNIRWADAFILMYSVTDKCSFDECNRLKFLINYNKRRRKLGSNNKDSLSDVPVILVGNKTDQTGDRMVSLEEGQRRFRDLTCVCFHEISVRESVDQVQAVFRDVFRFWRVFSKFPKLKRSTSDVQNASDSALSPDSGCSFYDPSSYNSETRRSFFINANTCLEETADHTESTDELGSGSLCSSRCEMDTPFRSRASTDGTLLSRPRRWRYPPPGCLMPHTNRVERRMSISTRGSNASY</sequence>
<evidence type="ECO:0000256" key="4">
    <source>
        <dbReference type="ARBA" id="ARBA00048098"/>
    </source>
</evidence>
<dbReference type="InterPro" id="IPR051065">
    <property type="entry name" value="Ras-related_GTPase"/>
</dbReference>
<organism evidence="5">
    <name type="scientific">Zeugodacus cucurbitae</name>
    <name type="common">Melon fruit fly</name>
    <name type="synonym">Bactrocera cucurbitae</name>
    <dbReference type="NCBI Taxonomy" id="28588"/>
    <lineage>
        <taxon>Eukaryota</taxon>
        <taxon>Metazoa</taxon>
        <taxon>Ecdysozoa</taxon>
        <taxon>Arthropoda</taxon>
        <taxon>Hexapoda</taxon>
        <taxon>Insecta</taxon>
        <taxon>Pterygota</taxon>
        <taxon>Neoptera</taxon>
        <taxon>Endopterygota</taxon>
        <taxon>Diptera</taxon>
        <taxon>Brachycera</taxon>
        <taxon>Muscomorpha</taxon>
        <taxon>Tephritoidea</taxon>
        <taxon>Tephritidae</taxon>
        <taxon>Zeugodacus</taxon>
        <taxon>Zeugodacus</taxon>
    </lineage>
</organism>
<protein>
    <recommendedName>
        <fullName evidence="2">small monomeric GTPase</fullName>
        <ecNumber evidence="2">3.6.5.2</ecNumber>
    </recommendedName>
</protein>
<dbReference type="CDD" id="cd04146">
    <property type="entry name" value="RERG_RasL11_like"/>
    <property type="match status" value="1"/>
</dbReference>
<dbReference type="SUPFAM" id="SSF52540">
    <property type="entry name" value="P-loop containing nucleoside triphosphate hydrolases"/>
    <property type="match status" value="1"/>
</dbReference>
<dbReference type="InterPro" id="IPR027417">
    <property type="entry name" value="P-loop_NTPase"/>
</dbReference>
<comment type="catalytic activity">
    <reaction evidence="4">
        <text>GTP + H2O = GDP + phosphate + H(+)</text>
        <dbReference type="Rhea" id="RHEA:19669"/>
        <dbReference type="ChEBI" id="CHEBI:15377"/>
        <dbReference type="ChEBI" id="CHEBI:15378"/>
        <dbReference type="ChEBI" id="CHEBI:37565"/>
        <dbReference type="ChEBI" id="CHEBI:43474"/>
        <dbReference type="ChEBI" id="CHEBI:58189"/>
        <dbReference type="EC" id="3.6.5.2"/>
    </reaction>
</comment>
<dbReference type="SMART" id="SM00174">
    <property type="entry name" value="RHO"/>
    <property type="match status" value="1"/>
</dbReference>